<keyword evidence="1" id="KW-0812">Transmembrane</keyword>
<accession>A0AA49JS52</accession>
<organism evidence="2">
    <name type="scientific">Pseudogemmatithrix spongiicola</name>
    <dbReference type="NCBI Taxonomy" id="3062599"/>
    <lineage>
        <taxon>Bacteria</taxon>
        <taxon>Pseudomonadati</taxon>
        <taxon>Gemmatimonadota</taxon>
        <taxon>Gemmatimonadia</taxon>
        <taxon>Gemmatimonadales</taxon>
        <taxon>Gemmatimonadaceae</taxon>
        <taxon>Pseudogemmatithrix</taxon>
    </lineage>
</organism>
<feature type="transmembrane region" description="Helical" evidence="1">
    <location>
        <begin position="52"/>
        <end position="74"/>
    </location>
</feature>
<dbReference type="EMBL" id="CP130612">
    <property type="protein sequence ID" value="WKW10981.1"/>
    <property type="molecule type" value="Genomic_DNA"/>
</dbReference>
<reference evidence="2" key="1">
    <citation type="submission" date="2023-07" db="EMBL/GenBank/DDBJ databases">
        <authorList>
            <person name="Haufschild T."/>
            <person name="Kallscheuer N."/>
            <person name="Hammer J."/>
            <person name="Kohn T."/>
            <person name="Kabuu M."/>
            <person name="Jogler M."/>
            <person name="Wohfarth N."/>
            <person name="Heuer A."/>
            <person name="Rohde M."/>
            <person name="van Teeseling M.C.F."/>
            <person name="Jogler C."/>
        </authorList>
    </citation>
    <scope>NUCLEOTIDE SEQUENCE</scope>
    <source>
        <strain evidence="2">Strain 138</strain>
        <strain evidence="3">Strain 318</strain>
    </source>
</reference>
<protein>
    <submittedName>
        <fullName evidence="2">ABC transporter permease</fullName>
    </submittedName>
</protein>
<feature type="transmembrane region" description="Helical" evidence="1">
    <location>
        <begin position="197"/>
        <end position="217"/>
    </location>
</feature>
<dbReference type="KEGG" id="pspc:Strain318_000214"/>
<dbReference type="EMBL" id="CP130613">
    <property type="protein sequence ID" value="WKW13890.1"/>
    <property type="molecule type" value="Genomic_DNA"/>
</dbReference>
<dbReference type="PANTHER" id="PTHR30188:SF4">
    <property type="entry name" value="PROTEIN TRIGALACTOSYLDIACYLGLYCEROL 1, CHLOROPLASTIC"/>
    <property type="match status" value="1"/>
</dbReference>
<feature type="transmembrane region" description="Helical" evidence="1">
    <location>
        <begin position="149"/>
        <end position="176"/>
    </location>
</feature>
<dbReference type="Pfam" id="PF02405">
    <property type="entry name" value="MlaE"/>
    <property type="match status" value="1"/>
</dbReference>
<name>A0AA49JS52_9BACT</name>
<evidence type="ECO:0000313" key="2">
    <source>
        <dbReference type="EMBL" id="WKW10981.1"/>
    </source>
</evidence>
<evidence type="ECO:0000313" key="4">
    <source>
        <dbReference type="Proteomes" id="UP001229955"/>
    </source>
</evidence>
<sequence>MFETVGKGLRMGLGTIGTASRLTAESARALRDVPTWRPNFAQQAKQLGVDSLPIGMLIAGFTGIVLALLASYSFTGAVPRYLVGTLVQKTIMMELAPVLTGLALAGRVGANIAAEIGTMRVTEQVDALETLGYDPVAYLVVPRVLAGVLMFPVVVGAAMAVGMLAGWMASLLLLGLSTPEFLKGVRLFFDTFDVRYGLVKAASFGFAVTILASAAGLRTRGGAQGVGGAATRAVVQSCVMILVLDAFWAMVWLLGRAR</sequence>
<keyword evidence="4" id="KW-1185">Reference proteome</keyword>
<keyword evidence="1" id="KW-0472">Membrane</keyword>
<dbReference type="AlphaFoldDB" id="A0AA49JS52"/>
<feature type="transmembrane region" description="Helical" evidence="1">
    <location>
        <begin position="229"/>
        <end position="254"/>
    </location>
</feature>
<evidence type="ECO:0000256" key="1">
    <source>
        <dbReference type="SAM" id="Phobius"/>
    </source>
</evidence>
<keyword evidence="1" id="KW-1133">Transmembrane helix</keyword>
<proteinExistence type="predicted"/>
<dbReference type="InterPro" id="IPR030802">
    <property type="entry name" value="Permease_MalE"/>
</dbReference>
<dbReference type="PANTHER" id="PTHR30188">
    <property type="entry name" value="ABC TRANSPORTER PERMEASE PROTEIN-RELATED"/>
    <property type="match status" value="1"/>
</dbReference>
<dbReference type="GO" id="GO:0005548">
    <property type="term" value="F:phospholipid transporter activity"/>
    <property type="evidence" value="ECO:0007669"/>
    <property type="project" value="TreeGrafter"/>
</dbReference>
<accession>A0AA49Q7A8</accession>
<gene>
    <name evidence="2" type="ORF">Strain138_000214</name>
    <name evidence="3" type="ORF">Strain318_000214</name>
</gene>
<dbReference type="RefSeq" id="WP_367886691.1">
    <property type="nucleotide sequence ID" value="NZ_CP130612.1"/>
</dbReference>
<dbReference type="Proteomes" id="UP001229955">
    <property type="component" value="Chromosome"/>
</dbReference>
<evidence type="ECO:0000313" key="3">
    <source>
        <dbReference type="EMBL" id="WKW13890.1"/>
    </source>
</evidence>
<dbReference type="GO" id="GO:0043190">
    <property type="term" value="C:ATP-binding cassette (ABC) transporter complex"/>
    <property type="evidence" value="ECO:0007669"/>
    <property type="project" value="InterPro"/>
</dbReference>